<dbReference type="InterPro" id="IPR019734">
    <property type="entry name" value="TPR_rpt"/>
</dbReference>
<dbReference type="AlphaFoldDB" id="F7NGI2"/>
<evidence type="ECO:0000313" key="4">
    <source>
        <dbReference type="EMBL" id="EGO64786.1"/>
    </source>
</evidence>
<dbReference type="Pfam" id="PF00515">
    <property type="entry name" value="TPR_1"/>
    <property type="match status" value="1"/>
</dbReference>
<dbReference type="PANTHER" id="PTHR44858:SF1">
    <property type="entry name" value="UDP-N-ACETYLGLUCOSAMINE--PEPTIDE N-ACETYLGLUCOSAMINYLTRANSFERASE SPINDLY-RELATED"/>
    <property type="match status" value="1"/>
</dbReference>
<dbReference type="PROSITE" id="PS50005">
    <property type="entry name" value="TPR"/>
    <property type="match status" value="4"/>
</dbReference>
<accession>F7NGI2</accession>
<dbReference type="STRING" id="1009370.ALO_05850"/>
<evidence type="ECO:0000313" key="5">
    <source>
        <dbReference type="Proteomes" id="UP000003240"/>
    </source>
</evidence>
<keyword evidence="5" id="KW-1185">Reference proteome</keyword>
<feature type="repeat" description="TPR" evidence="3">
    <location>
        <begin position="214"/>
        <end position="247"/>
    </location>
</feature>
<dbReference type="OrthoDB" id="6193797at2"/>
<proteinExistence type="predicted"/>
<keyword evidence="1" id="KW-0677">Repeat</keyword>
<dbReference type="InterPro" id="IPR011990">
    <property type="entry name" value="TPR-like_helical_dom_sf"/>
</dbReference>
<comment type="caution">
    <text evidence="4">The sequence shown here is derived from an EMBL/GenBank/DDBJ whole genome shotgun (WGS) entry which is preliminary data.</text>
</comment>
<feature type="repeat" description="TPR" evidence="3">
    <location>
        <begin position="281"/>
        <end position="314"/>
    </location>
</feature>
<dbReference type="Pfam" id="PF14559">
    <property type="entry name" value="TPR_19"/>
    <property type="match status" value="1"/>
</dbReference>
<dbReference type="PANTHER" id="PTHR44858">
    <property type="entry name" value="TETRATRICOPEPTIDE REPEAT PROTEIN 6"/>
    <property type="match status" value="1"/>
</dbReference>
<feature type="repeat" description="TPR" evidence="3">
    <location>
        <begin position="417"/>
        <end position="450"/>
    </location>
</feature>
<dbReference type="RefSeq" id="WP_004093764.1">
    <property type="nucleotide sequence ID" value="NZ_AFGF01000049.1"/>
</dbReference>
<gene>
    <name evidence="4" type="ORF">ALO_05850</name>
</gene>
<reference evidence="4 5" key="1">
    <citation type="journal article" date="2011" name="EMBO J.">
        <title>Structural diversity of bacterial flagellar motors.</title>
        <authorList>
            <person name="Chen S."/>
            <person name="Beeby M."/>
            <person name="Murphy G.E."/>
            <person name="Leadbetter J.R."/>
            <person name="Hendrixson D.R."/>
            <person name="Briegel A."/>
            <person name="Li Z."/>
            <person name="Shi J."/>
            <person name="Tocheva E.I."/>
            <person name="Muller A."/>
            <person name="Dobro M.J."/>
            <person name="Jensen G.J."/>
        </authorList>
    </citation>
    <scope>NUCLEOTIDE SEQUENCE [LARGE SCALE GENOMIC DNA]</scope>
    <source>
        <strain evidence="4 5">DSM 6540</strain>
    </source>
</reference>
<dbReference type="SMART" id="SM00028">
    <property type="entry name" value="TPR"/>
    <property type="match status" value="6"/>
</dbReference>
<dbReference type="EMBL" id="AFGF01000049">
    <property type="protein sequence ID" value="EGO64786.1"/>
    <property type="molecule type" value="Genomic_DNA"/>
</dbReference>
<feature type="repeat" description="TPR" evidence="3">
    <location>
        <begin position="383"/>
        <end position="416"/>
    </location>
</feature>
<evidence type="ECO:0000256" key="3">
    <source>
        <dbReference type="PROSITE-ProRule" id="PRU00339"/>
    </source>
</evidence>
<sequence>MAVIVLIVILVAGAAYWFFNRPEENPAREILLQVEYIMHEGESADIAYERGCRQARQKSNDLLASLISRQLTEPRRLSLGERIAFVAAGCGEFLVMENRKEPIASGVRMSLKVRVIPAMQRVQKLIRLAEDLLIVQEFDTLQSQFEQNRQELAKWKEKTPVNGSEQQAAEFRSNEVSFQKLLFEERIFWLRHLQQPETVINACSRMLELDGENRTAYIERGRAYIRLKLFDEAQSDLDKAAALTEDQTAVGMARAELLDEKGQLTEAIAELTGMLEQNPTPAVFLRRGEIYEKMNQYSQAMEDYTETLKLEPDYITAYIKRAFMREIKGQTQEALEDLTSVLARDPYHLDALNLRARLLDNQGQPESALLDLNQAILIEPDDVTSHNNRGNLHYQAGRLELAINDYNKAISLAPADADSYFNKARALEKQGHMIEAVEAYKLFLRFAPANDLAAERVHAKLKMLLRDQ</sequence>
<evidence type="ECO:0000256" key="1">
    <source>
        <dbReference type="ARBA" id="ARBA00022737"/>
    </source>
</evidence>
<dbReference type="PROSITE" id="PS50293">
    <property type="entry name" value="TPR_REGION"/>
    <property type="match status" value="1"/>
</dbReference>
<dbReference type="SUPFAM" id="SSF48452">
    <property type="entry name" value="TPR-like"/>
    <property type="match status" value="2"/>
</dbReference>
<dbReference type="InterPro" id="IPR050498">
    <property type="entry name" value="Ycf3"/>
</dbReference>
<keyword evidence="2 3" id="KW-0802">TPR repeat</keyword>
<dbReference type="Pfam" id="PF13181">
    <property type="entry name" value="TPR_8"/>
    <property type="match status" value="1"/>
</dbReference>
<dbReference type="Pfam" id="PF13414">
    <property type="entry name" value="TPR_11"/>
    <property type="match status" value="1"/>
</dbReference>
<dbReference type="eggNOG" id="COG0457">
    <property type="taxonomic scope" value="Bacteria"/>
</dbReference>
<protein>
    <submittedName>
        <fullName evidence="4">Peptidase C14 caspase catalytic subunit p20</fullName>
    </submittedName>
</protein>
<name>F7NGI2_9FIRM</name>
<dbReference type="Proteomes" id="UP000003240">
    <property type="component" value="Unassembled WGS sequence"/>
</dbReference>
<organism evidence="4 5">
    <name type="scientific">Acetonema longum DSM 6540</name>
    <dbReference type="NCBI Taxonomy" id="1009370"/>
    <lineage>
        <taxon>Bacteria</taxon>
        <taxon>Bacillati</taxon>
        <taxon>Bacillota</taxon>
        <taxon>Negativicutes</taxon>
        <taxon>Acetonemataceae</taxon>
        <taxon>Acetonema</taxon>
    </lineage>
</organism>
<evidence type="ECO:0000256" key="2">
    <source>
        <dbReference type="ARBA" id="ARBA00022803"/>
    </source>
</evidence>
<dbReference type="Gene3D" id="1.25.40.10">
    <property type="entry name" value="Tetratricopeptide repeat domain"/>
    <property type="match status" value="4"/>
</dbReference>